<feature type="binding site" evidence="3">
    <location>
        <position position="200"/>
    </location>
    <ligand>
        <name>a divalent metal cation</name>
        <dbReference type="ChEBI" id="CHEBI:60240"/>
        <label>1</label>
    </ligand>
</feature>
<accession>A0A1F4U6L7</accession>
<dbReference type="FunFam" id="3.20.20.140:FF:000005">
    <property type="entry name" value="TatD family hydrolase"/>
    <property type="match status" value="1"/>
</dbReference>
<dbReference type="InterPro" id="IPR018228">
    <property type="entry name" value="DNase_TatD-rel_CS"/>
</dbReference>
<dbReference type="PIRSF" id="PIRSF005902">
    <property type="entry name" value="DNase_TatD"/>
    <property type="match status" value="1"/>
</dbReference>
<dbReference type="Gene3D" id="3.20.20.140">
    <property type="entry name" value="Metal-dependent hydrolases"/>
    <property type="match status" value="1"/>
</dbReference>
<dbReference type="GO" id="GO:0004536">
    <property type="term" value="F:DNA nuclease activity"/>
    <property type="evidence" value="ECO:0007669"/>
    <property type="project" value="InterPro"/>
</dbReference>
<evidence type="ECO:0008006" key="6">
    <source>
        <dbReference type="Google" id="ProtNLM"/>
    </source>
</evidence>
<organism evidence="4 5">
    <name type="scientific">candidate division WOR-1 bacterium RIFOXYC2_FULL_46_14</name>
    <dbReference type="NCBI Taxonomy" id="1802587"/>
    <lineage>
        <taxon>Bacteria</taxon>
        <taxon>Bacillati</taxon>
        <taxon>Saganbacteria</taxon>
    </lineage>
</organism>
<feature type="binding site" evidence="3">
    <location>
        <position position="150"/>
    </location>
    <ligand>
        <name>a divalent metal cation</name>
        <dbReference type="ChEBI" id="CHEBI:60240"/>
        <label>2</label>
    </ligand>
</feature>
<evidence type="ECO:0000256" key="3">
    <source>
        <dbReference type="PIRSR" id="PIRSR005902-1"/>
    </source>
</evidence>
<keyword evidence="1 3" id="KW-0479">Metal-binding</keyword>
<dbReference type="PANTHER" id="PTHR46124:SF2">
    <property type="entry name" value="D-AMINOACYL-TRNA DEACYLASE"/>
    <property type="match status" value="1"/>
</dbReference>
<dbReference type="NCBIfam" id="TIGR00010">
    <property type="entry name" value="YchF/TatD family DNA exonuclease"/>
    <property type="match status" value="1"/>
</dbReference>
<dbReference type="InterPro" id="IPR001130">
    <property type="entry name" value="TatD-like"/>
</dbReference>
<comment type="caution">
    <text evidence="4">The sequence shown here is derived from an EMBL/GenBank/DDBJ whole genome shotgun (WGS) entry which is preliminary data.</text>
</comment>
<keyword evidence="2" id="KW-0378">Hydrolase</keyword>
<dbReference type="EMBL" id="MEUJ01000004">
    <property type="protein sequence ID" value="OGC40470.1"/>
    <property type="molecule type" value="Genomic_DNA"/>
</dbReference>
<dbReference type="CDD" id="cd01310">
    <property type="entry name" value="TatD_DNAse"/>
    <property type="match status" value="1"/>
</dbReference>
<sequence>MYIETHAHLTMPEYQDLSEVVARAQAAGIEKIVNASFDLQSSEQSVKLAKQFPGYIYAAVGIHPHDAGNLVLEKIKELASNKEVVAIGETGLDYHYNPQTKEVQQMAFRNFLSLAQELELPIIIHAREAQEDTIRIMKEENKGKLRGVFHCFAGDEQLIEFAKETGFYISFAGMVTFKKAINVRENVVKTPLSMLLLETDCPYLAPEPHRGKRNEPAYLPLIAQKIAELKGISMEKVAEETTQNARTLFKFL</sequence>
<feature type="binding site" evidence="3">
    <location>
        <position position="125"/>
    </location>
    <ligand>
        <name>a divalent metal cation</name>
        <dbReference type="ChEBI" id="CHEBI:60240"/>
        <label>2</label>
    </ligand>
</feature>
<dbReference type="GO" id="GO:0046872">
    <property type="term" value="F:metal ion binding"/>
    <property type="evidence" value="ECO:0007669"/>
    <property type="project" value="UniProtKB-KW"/>
</dbReference>
<gene>
    <name evidence="4" type="ORF">A2438_04345</name>
</gene>
<dbReference type="InterPro" id="IPR015991">
    <property type="entry name" value="TatD/YcfH-like"/>
</dbReference>
<reference evidence="4 5" key="1">
    <citation type="journal article" date="2016" name="Nat. Commun.">
        <title>Thousands of microbial genomes shed light on interconnected biogeochemical processes in an aquifer system.</title>
        <authorList>
            <person name="Anantharaman K."/>
            <person name="Brown C.T."/>
            <person name="Hug L.A."/>
            <person name="Sharon I."/>
            <person name="Castelle C.J."/>
            <person name="Probst A.J."/>
            <person name="Thomas B.C."/>
            <person name="Singh A."/>
            <person name="Wilkins M.J."/>
            <person name="Karaoz U."/>
            <person name="Brodie E.L."/>
            <person name="Williams K.H."/>
            <person name="Hubbard S.S."/>
            <person name="Banfield J.F."/>
        </authorList>
    </citation>
    <scope>NUCLEOTIDE SEQUENCE [LARGE SCALE GENOMIC DNA]</scope>
</reference>
<dbReference type="InterPro" id="IPR032466">
    <property type="entry name" value="Metal_Hydrolase"/>
</dbReference>
<dbReference type="Pfam" id="PF01026">
    <property type="entry name" value="TatD_DNase"/>
    <property type="match status" value="1"/>
</dbReference>
<dbReference type="SUPFAM" id="SSF51556">
    <property type="entry name" value="Metallo-dependent hydrolases"/>
    <property type="match status" value="1"/>
</dbReference>
<evidence type="ECO:0000256" key="2">
    <source>
        <dbReference type="ARBA" id="ARBA00022801"/>
    </source>
</evidence>
<dbReference type="AlphaFoldDB" id="A0A1F4U6L7"/>
<feature type="binding site" evidence="3">
    <location>
        <position position="8"/>
    </location>
    <ligand>
        <name>a divalent metal cation</name>
        <dbReference type="ChEBI" id="CHEBI:60240"/>
        <label>1</label>
    </ligand>
</feature>
<dbReference type="PROSITE" id="PS01090">
    <property type="entry name" value="TATD_2"/>
    <property type="match status" value="1"/>
</dbReference>
<dbReference type="PANTHER" id="PTHR46124">
    <property type="entry name" value="D-AMINOACYL-TRNA DEACYLASE"/>
    <property type="match status" value="1"/>
</dbReference>
<evidence type="ECO:0000313" key="5">
    <source>
        <dbReference type="Proteomes" id="UP000179242"/>
    </source>
</evidence>
<dbReference type="GO" id="GO:0016788">
    <property type="term" value="F:hydrolase activity, acting on ester bonds"/>
    <property type="evidence" value="ECO:0007669"/>
    <property type="project" value="InterPro"/>
</dbReference>
<dbReference type="Proteomes" id="UP000179242">
    <property type="component" value="Unassembled WGS sequence"/>
</dbReference>
<feature type="binding site" evidence="3">
    <location>
        <position position="6"/>
    </location>
    <ligand>
        <name>a divalent metal cation</name>
        <dbReference type="ChEBI" id="CHEBI:60240"/>
        <label>1</label>
    </ligand>
</feature>
<dbReference type="GO" id="GO:0005829">
    <property type="term" value="C:cytosol"/>
    <property type="evidence" value="ECO:0007669"/>
    <property type="project" value="TreeGrafter"/>
</dbReference>
<protein>
    <recommendedName>
        <fullName evidence="6">Hydrolase TatD</fullName>
    </recommendedName>
</protein>
<name>A0A1F4U6L7_UNCSA</name>
<evidence type="ECO:0000256" key="1">
    <source>
        <dbReference type="ARBA" id="ARBA00022723"/>
    </source>
</evidence>
<proteinExistence type="predicted"/>
<feature type="binding site" evidence="3">
    <location>
        <position position="89"/>
    </location>
    <ligand>
        <name>a divalent metal cation</name>
        <dbReference type="ChEBI" id="CHEBI:60240"/>
        <label>1</label>
    </ligand>
</feature>
<evidence type="ECO:0000313" key="4">
    <source>
        <dbReference type="EMBL" id="OGC40470.1"/>
    </source>
</evidence>